<name>A0A124H8Z2_9ACTN</name>
<evidence type="ECO:0000256" key="4">
    <source>
        <dbReference type="ARBA" id="ARBA00022825"/>
    </source>
</evidence>
<keyword evidence="8" id="KW-0732">Signal</keyword>
<reference evidence="10 11" key="1">
    <citation type="submission" date="2015-10" db="EMBL/GenBank/DDBJ databases">
        <title>Draft genome sequence of Streptomyces pseudovenezuelae DSM 40212, type strain for the species Streptomyces pseudovenezuelae.</title>
        <authorList>
            <person name="Ruckert C."/>
            <person name="Winkler A."/>
            <person name="Kalinowski J."/>
            <person name="Kampfer P."/>
            <person name="Glaeser S."/>
        </authorList>
    </citation>
    <scope>NUCLEOTIDE SEQUENCE [LARGE SCALE GENOMIC DNA]</scope>
    <source>
        <strain evidence="10 11">DSM 40212</strain>
    </source>
</reference>
<dbReference type="PROSITE" id="PS00138">
    <property type="entry name" value="SUBTILASE_SER"/>
    <property type="match status" value="1"/>
</dbReference>
<evidence type="ECO:0000259" key="9">
    <source>
        <dbReference type="Pfam" id="PF00082"/>
    </source>
</evidence>
<sequence length="1133" mass="116322">MRDRTTSASLAALLVAGLMTGVSVAATGSGLGVRTQDTVTVAAPGGSAPGARTAGSASGRYVTLLTGDRVLLDARGRVTGVRRAPGREHVPVSVRGVGGDQYVVPADAAALIGQGVLDMRLFDVSGLIRAGYDDTRRGTLPLIVSYEGKSAQRRSTQKSLVADADATVRRELPSVAGAAITVPKAGADDMWQALTEEQGVARVWLDGRFKAPADEDVAKSGEADGEAGVEAGGGVAQIGAPAAWAAGYDGKGVKVAVLDTGIDTTHPDLAAAVRASKNFTGTAGTDDMVGHGTHVAATLAGSGARSGGRYKGVAPGAGILDAKVLDDNGEGSDSSVIAGLEWAAGQGAKVANLSLGQEDTPGEDPVEAAVNALSKSTGMLTVAAAGNEGPDVGTVGSPGDAESALTVGAVDGEDRLADFSSTGPTADSALKPDLTAPGVDVVSARATHGYLGDPAADGYVSMSGTSMATPHVAGAAAILAQRHPDWTGARIKQALTASTTPTTGATVYQQGTGRLDVSRALEGAVASEQTSVSFGKQLWPHTDDRPVTQHITYRNDGDQPVTLDLRATATGPGGSTAPEGMFTLSTPQLTVPAGGTAGVDLTADTRVEAADGAYSGTLLATARNGADPAAARTAFGVVREAEAHDLTLKFLDRDGRPVSAPLTEILGYSGTYWTTNLADSEQISKGVYRVRVPRGDYVVDTVLADAGGTSALVRPRLSLIGDTTVVLDARKAKPVGITAPQGAKMSDGQLNLAVSTGNTGSTGGEPHNSTLFWGTFKNLRTATLGPTAPAGRISTQLGGLWQKGSTTYHLLHNLPDRFPTGYRHTTRMNELALLKRSFGSSVAHRKGIVNVLWSGPTLSLGTVSDPFPLPTTAKIYVTTPKGFKWTANLGQRNASGDDEDVFYGTESARSYQAGRTYAATYNVGVFSPITGGPYGAQRDGDTLDLCVPDLADGSGHPAFSTAKRHTTVTADGSTLLDNDGDLCQTVDKLPSAPARYTIGTNLTRPPSVATTTSRLTAAWTFTSSPSDTGPLPLSTVRFHPKLTPTGTAPAGRRTTIPLTLQGPAATHLKSLTVKVSYDAGKTWSPAPVTTTQGKRTLTLTHPENARSVSLKSTLTDTTGNTYAVTILKAYLLT</sequence>
<comment type="similarity">
    <text evidence="1 6 7">Belongs to the peptidase S8 family.</text>
</comment>
<keyword evidence="4 6" id="KW-0720">Serine protease</keyword>
<dbReference type="OrthoDB" id="9798386at2"/>
<dbReference type="SUPFAM" id="SSF52743">
    <property type="entry name" value="Subtilisin-like"/>
    <property type="match status" value="1"/>
</dbReference>
<keyword evidence="2 6" id="KW-0645">Protease</keyword>
<dbReference type="InterPro" id="IPR023828">
    <property type="entry name" value="Peptidase_S8_Ser-AS"/>
</dbReference>
<feature type="signal peptide" evidence="8">
    <location>
        <begin position="1"/>
        <end position="25"/>
    </location>
</feature>
<feature type="active site" description="Charge relay system" evidence="5 6">
    <location>
        <position position="259"/>
    </location>
</feature>
<evidence type="ECO:0000256" key="3">
    <source>
        <dbReference type="ARBA" id="ARBA00022801"/>
    </source>
</evidence>
<dbReference type="Gene3D" id="2.60.40.10">
    <property type="entry name" value="Immunoglobulins"/>
    <property type="match status" value="1"/>
</dbReference>
<dbReference type="AlphaFoldDB" id="A0A124H8Z2"/>
<dbReference type="InterPro" id="IPR050131">
    <property type="entry name" value="Peptidase_S8_subtilisin-like"/>
</dbReference>
<feature type="active site" description="Charge relay system" evidence="5 6">
    <location>
        <position position="466"/>
    </location>
</feature>
<feature type="chain" id="PRO_5007173066" evidence="8">
    <location>
        <begin position="26"/>
        <end position="1133"/>
    </location>
</feature>
<comment type="caution">
    <text evidence="10">The sequence shown here is derived from an EMBL/GenBank/DDBJ whole genome shotgun (WGS) entry which is preliminary data.</text>
</comment>
<dbReference type="InterPro" id="IPR023827">
    <property type="entry name" value="Peptidase_S8_Asp-AS"/>
</dbReference>
<evidence type="ECO:0000256" key="8">
    <source>
        <dbReference type="SAM" id="SignalP"/>
    </source>
</evidence>
<dbReference type="Pfam" id="PF00082">
    <property type="entry name" value="Peptidase_S8"/>
    <property type="match status" value="1"/>
</dbReference>
<dbReference type="PROSITE" id="PS51892">
    <property type="entry name" value="SUBTILASE"/>
    <property type="match status" value="1"/>
</dbReference>
<dbReference type="GO" id="GO:0006508">
    <property type="term" value="P:proteolysis"/>
    <property type="evidence" value="ECO:0007669"/>
    <property type="project" value="UniProtKB-KW"/>
</dbReference>
<dbReference type="PROSITE" id="PS00136">
    <property type="entry name" value="SUBTILASE_ASP"/>
    <property type="match status" value="1"/>
</dbReference>
<dbReference type="Proteomes" id="UP000053039">
    <property type="component" value="Unassembled WGS sequence"/>
</dbReference>
<dbReference type="InterPro" id="IPR000209">
    <property type="entry name" value="Peptidase_S8/S53_dom"/>
</dbReference>
<dbReference type="EMBL" id="LMWM01000045">
    <property type="protein sequence ID" value="KUM83328.1"/>
    <property type="molecule type" value="Genomic_DNA"/>
</dbReference>
<evidence type="ECO:0000313" key="10">
    <source>
        <dbReference type="EMBL" id="KUM83328.1"/>
    </source>
</evidence>
<protein>
    <submittedName>
        <fullName evidence="10">1,4-dihydropyridine esterase</fullName>
    </submittedName>
</protein>
<feature type="domain" description="Peptidase S8/S53" evidence="9">
    <location>
        <begin position="250"/>
        <end position="507"/>
    </location>
</feature>
<evidence type="ECO:0000256" key="6">
    <source>
        <dbReference type="PROSITE-ProRule" id="PRU01240"/>
    </source>
</evidence>
<organism evidence="10 11">
    <name type="scientific">Streptomyces pseudovenezuelae</name>
    <dbReference type="NCBI Taxonomy" id="67350"/>
    <lineage>
        <taxon>Bacteria</taxon>
        <taxon>Bacillati</taxon>
        <taxon>Actinomycetota</taxon>
        <taxon>Actinomycetes</taxon>
        <taxon>Kitasatosporales</taxon>
        <taxon>Streptomycetaceae</taxon>
        <taxon>Streptomyces</taxon>
        <taxon>Streptomyces aurantiacus group</taxon>
    </lineage>
</organism>
<dbReference type="InterPro" id="IPR015500">
    <property type="entry name" value="Peptidase_S8_subtilisin-rel"/>
</dbReference>
<dbReference type="InterPro" id="IPR017297">
    <property type="entry name" value="Peptidase_S8A_DPH-A"/>
</dbReference>
<evidence type="ECO:0000256" key="2">
    <source>
        <dbReference type="ARBA" id="ARBA00022670"/>
    </source>
</evidence>
<dbReference type="PRINTS" id="PR00723">
    <property type="entry name" value="SUBTILISIN"/>
</dbReference>
<evidence type="ECO:0000256" key="7">
    <source>
        <dbReference type="RuleBase" id="RU003355"/>
    </source>
</evidence>
<gene>
    <name evidence="10" type="ORF">AQI94_37355</name>
</gene>
<dbReference type="GO" id="GO:0005975">
    <property type="term" value="P:carbohydrate metabolic process"/>
    <property type="evidence" value="ECO:0007669"/>
    <property type="project" value="UniProtKB-ARBA"/>
</dbReference>
<dbReference type="PANTHER" id="PTHR43806">
    <property type="entry name" value="PEPTIDASE S8"/>
    <property type="match status" value="1"/>
</dbReference>
<dbReference type="GO" id="GO:0004252">
    <property type="term" value="F:serine-type endopeptidase activity"/>
    <property type="evidence" value="ECO:0007669"/>
    <property type="project" value="UniProtKB-UniRule"/>
</dbReference>
<dbReference type="Gene3D" id="3.40.50.200">
    <property type="entry name" value="Peptidase S8/S53 domain"/>
    <property type="match status" value="1"/>
</dbReference>
<dbReference type="PIRSF" id="PIRSF037854">
    <property type="entry name" value="Dihydropyridine_esterase"/>
    <property type="match status" value="1"/>
</dbReference>
<evidence type="ECO:0000256" key="5">
    <source>
        <dbReference type="PIRSR" id="PIRSR615500-1"/>
    </source>
</evidence>
<dbReference type="CDD" id="cd07487">
    <property type="entry name" value="Peptidases_S8_1"/>
    <property type="match status" value="1"/>
</dbReference>
<dbReference type="RefSeq" id="WP_031059679.1">
    <property type="nucleotide sequence ID" value="NZ_KQ948153.1"/>
</dbReference>
<evidence type="ECO:0000313" key="11">
    <source>
        <dbReference type="Proteomes" id="UP000053039"/>
    </source>
</evidence>
<feature type="active site" description="Charge relay system" evidence="5 6">
    <location>
        <position position="291"/>
    </location>
</feature>
<dbReference type="InterPro" id="IPR036852">
    <property type="entry name" value="Peptidase_S8/S53_dom_sf"/>
</dbReference>
<keyword evidence="3 6" id="KW-0378">Hydrolase</keyword>
<dbReference type="InterPro" id="IPR013783">
    <property type="entry name" value="Ig-like_fold"/>
</dbReference>
<dbReference type="PANTHER" id="PTHR43806:SF65">
    <property type="entry name" value="SERINE PROTEASE APRX"/>
    <property type="match status" value="1"/>
</dbReference>
<proteinExistence type="inferred from homology"/>
<accession>A0A124H8Z2</accession>
<evidence type="ECO:0000256" key="1">
    <source>
        <dbReference type="ARBA" id="ARBA00011073"/>
    </source>
</evidence>